<comment type="caution">
    <text evidence="10">The sequence shown here is derived from an EMBL/GenBank/DDBJ whole genome shotgun (WGS) entry which is preliminary data.</text>
</comment>
<dbReference type="Gene3D" id="2.60.120.590">
    <property type="entry name" value="Alpha-ketoglutarate-dependent dioxygenase AlkB-like"/>
    <property type="match status" value="1"/>
</dbReference>
<dbReference type="OrthoDB" id="190276at2"/>
<dbReference type="InterPro" id="IPR032854">
    <property type="entry name" value="ALKBH3"/>
</dbReference>
<dbReference type="GO" id="GO:0046872">
    <property type="term" value="F:metal ion binding"/>
    <property type="evidence" value="ECO:0007669"/>
    <property type="project" value="UniProtKB-KW"/>
</dbReference>
<dbReference type="Pfam" id="PF13532">
    <property type="entry name" value="2OG-FeII_Oxy_2"/>
    <property type="match status" value="1"/>
</dbReference>
<keyword evidence="2" id="KW-0479">Metal-binding</keyword>
<accession>A0A5C8Z901</accession>
<evidence type="ECO:0000313" key="10">
    <source>
        <dbReference type="EMBL" id="TXR53631.1"/>
    </source>
</evidence>
<dbReference type="GO" id="GO:0051213">
    <property type="term" value="F:dioxygenase activity"/>
    <property type="evidence" value="ECO:0007669"/>
    <property type="project" value="UniProtKB-KW"/>
</dbReference>
<dbReference type="AlphaFoldDB" id="A0A5C8Z901"/>
<keyword evidence="11" id="KW-1185">Reference proteome</keyword>
<organism evidence="10 11">
    <name type="scientific">Reinekea thalattae</name>
    <dbReference type="NCBI Taxonomy" id="2593301"/>
    <lineage>
        <taxon>Bacteria</taxon>
        <taxon>Pseudomonadati</taxon>
        <taxon>Pseudomonadota</taxon>
        <taxon>Gammaproteobacteria</taxon>
        <taxon>Oceanospirillales</taxon>
        <taxon>Saccharospirillaceae</taxon>
        <taxon>Reinekea</taxon>
    </lineage>
</organism>
<keyword evidence="5 10" id="KW-0223">Dioxygenase</keyword>
<evidence type="ECO:0000256" key="1">
    <source>
        <dbReference type="ARBA" id="ARBA00001954"/>
    </source>
</evidence>
<evidence type="ECO:0000256" key="2">
    <source>
        <dbReference type="ARBA" id="ARBA00022723"/>
    </source>
</evidence>
<dbReference type="InterPro" id="IPR005123">
    <property type="entry name" value="Oxoglu/Fe-dep_dioxygenase_dom"/>
</dbReference>
<dbReference type="GO" id="GO:0032451">
    <property type="term" value="F:demethylase activity"/>
    <property type="evidence" value="ECO:0007669"/>
    <property type="project" value="UniProtKB-ARBA"/>
</dbReference>
<dbReference type="GO" id="GO:0016787">
    <property type="term" value="F:hydrolase activity"/>
    <property type="evidence" value="ECO:0007669"/>
    <property type="project" value="UniProtKB-ARBA"/>
</dbReference>
<dbReference type="PROSITE" id="PS51471">
    <property type="entry name" value="FE2OG_OXY"/>
    <property type="match status" value="1"/>
</dbReference>
<evidence type="ECO:0000259" key="9">
    <source>
        <dbReference type="PROSITE" id="PS51471"/>
    </source>
</evidence>
<evidence type="ECO:0000256" key="4">
    <source>
        <dbReference type="ARBA" id="ARBA00022842"/>
    </source>
</evidence>
<dbReference type="Proteomes" id="UP000321764">
    <property type="component" value="Unassembled WGS sequence"/>
</dbReference>
<evidence type="ECO:0000256" key="3">
    <source>
        <dbReference type="ARBA" id="ARBA00022763"/>
    </source>
</evidence>
<keyword evidence="7" id="KW-0408">Iron</keyword>
<dbReference type="InterPro" id="IPR027450">
    <property type="entry name" value="AlkB-like"/>
</dbReference>
<dbReference type="InterPro" id="IPR037151">
    <property type="entry name" value="AlkB-like_sf"/>
</dbReference>
<sequence length="202" mass="23192">MDLIEQLDNQYRNLLPVDGIVHYVPRVLPQANAEHYLKQLLKEVAWQSDEVVLFGKTITTKRKVAWYGDEAFQYSYSGRTKTALPWLDCLQDLKTITEQACNERFNSCLLNLYHNGDEGMSWHSDAEPELKPNAAIATISLGGERKFSLKHKTSKQTVQQQLEPGSLLIMKAETQRYWLHCVPKTKKPVPARISLTFRSIET</sequence>
<dbReference type="GO" id="GO:0016705">
    <property type="term" value="F:oxidoreductase activity, acting on paired donors, with incorporation or reduction of molecular oxygen"/>
    <property type="evidence" value="ECO:0007669"/>
    <property type="project" value="UniProtKB-ARBA"/>
</dbReference>
<dbReference type="EMBL" id="VKAD01000001">
    <property type="protein sequence ID" value="TXR53631.1"/>
    <property type="molecule type" value="Genomic_DNA"/>
</dbReference>
<keyword evidence="6" id="KW-0560">Oxidoreductase</keyword>
<feature type="domain" description="Fe2OG dioxygenase" evidence="9">
    <location>
        <begin position="104"/>
        <end position="201"/>
    </location>
</feature>
<dbReference type="SUPFAM" id="SSF51197">
    <property type="entry name" value="Clavaminate synthase-like"/>
    <property type="match status" value="1"/>
</dbReference>
<evidence type="ECO:0000256" key="7">
    <source>
        <dbReference type="ARBA" id="ARBA00023004"/>
    </source>
</evidence>
<dbReference type="GO" id="GO:0140097">
    <property type="term" value="F:catalytic activity, acting on DNA"/>
    <property type="evidence" value="ECO:0007669"/>
    <property type="project" value="UniProtKB-ARBA"/>
</dbReference>
<dbReference type="GO" id="GO:0006307">
    <property type="term" value="P:DNA alkylation repair"/>
    <property type="evidence" value="ECO:0007669"/>
    <property type="project" value="InterPro"/>
</dbReference>
<keyword evidence="8" id="KW-0234">DNA repair</keyword>
<evidence type="ECO:0000256" key="5">
    <source>
        <dbReference type="ARBA" id="ARBA00022964"/>
    </source>
</evidence>
<evidence type="ECO:0000256" key="6">
    <source>
        <dbReference type="ARBA" id="ARBA00023002"/>
    </source>
</evidence>
<name>A0A5C8Z901_9GAMM</name>
<comment type="cofactor">
    <cofactor evidence="1">
        <name>Fe(2+)</name>
        <dbReference type="ChEBI" id="CHEBI:29033"/>
    </cofactor>
</comment>
<keyword evidence="3" id="KW-0227">DNA damage</keyword>
<keyword evidence="4" id="KW-0460">Magnesium</keyword>
<dbReference type="RefSeq" id="WP_147713031.1">
    <property type="nucleotide sequence ID" value="NZ_VKAD01000001.1"/>
</dbReference>
<dbReference type="FunFam" id="2.60.120.590:FF:000004">
    <property type="entry name" value="DNA oxidative demethylase ALKBH2"/>
    <property type="match status" value="1"/>
</dbReference>
<evidence type="ECO:0000256" key="8">
    <source>
        <dbReference type="ARBA" id="ARBA00023204"/>
    </source>
</evidence>
<evidence type="ECO:0000313" key="11">
    <source>
        <dbReference type="Proteomes" id="UP000321764"/>
    </source>
</evidence>
<proteinExistence type="predicted"/>
<dbReference type="PANTHER" id="PTHR31212:SF4">
    <property type="entry name" value="ALPHA-KETOGLUTARATE-DEPENDENT DIOXYGENASE ALKB HOMOLOG 3"/>
    <property type="match status" value="1"/>
</dbReference>
<dbReference type="PANTHER" id="PTHR31212">
    <property type="entry name" value="ALPHA-KETOGLUTARATE-DEPENDENT DIOXYGENASE ALKB HOMOLOG 3"/>
    <property type="match status" value="1"/>
</dbReference>
<gene>
    <name evidence="10" type="ORF">FME95_03470</name>
</gene>
<protein>
    <submittedName>
        <fullName evidence="10">Alpha-ketoglutarate-dependent dioxygenase AlkB</fullName>
    </submittedName>
</protein>
<reference evidence="10 11" key="1">
    <citation type="submission" date="2019-07" db="EMBL/GenBank/DDBJ databases">
        <title>Reinekea sp. strain SSH23 genome sequencing and assembly.</title>
        <authorList>
            <person name="Kim I."/>
        </authorList>
    </citation>
    <scope>NUCLEOTIDE SEQUENCE [LARGE SCALE GENOMIC DNA]</scope>
    <source>
        <strain evidence="10 11">SSH23</strain>
    </source>
</reference>